<keyword evidence="3" id="KW-1185">Reference proteome</keyword>
<feature type="chain" id="PRO_5011450292" evidence="1">
    <location>
        <begin position="24"/>
        <end position="51"/>
    </location>
</feature>
<dbReference type="STRING" id="641025.SAMN05421507_108189"/>
<reference evidence="3" key="1">
    <citation type="submission" date="2016-10" db="EMBL/GenBank/DDBJ databases">
        <authorList>
            <person name="Varghese N."/>
            <person name="Submissions S."/>
        </authorList>
    </citation>
    <scope>NUCLEOTIDE SEQUENCE [LARGE SCALE GENOMIC DNA]</scope>
    <source>
        <strain evidence="3">CGMCC 4.6609</strain>
    </source>
</reference>
<keyword evidence="1" id="KW-0732">Signal</keyword>
<dbReference type="AlphaFoldDB" id="A0A1H0SQZ8"/>
<dbReference type="EMBL" id="FNIX01000008">
    <property type="protein sequence ID" value="SDP43626.1"/>
    <property type="molecule type" value="Genomic_DNA"/>
</dbReference>
<evidence type="ECO:0000313" key="3">
    <source>
        <dbReference type="Proteomes" id="UP000199691"/>
    </source>
</evidence>
<name>A0A1H0SQZ8_9PSEU</name>
<protein>
    <submittedName>
        <fullName evidence="2">Uncharacterized protein</fullName>
    </submittedName>
</protein>
<evidence type="ECO:0000313" key="2">
    <source>
        <dbReference type="EMBL" id="SDP43626.1"/>
    </source>
</evidence>
<feature type="signal peptide" evidence="1">
    <location>
        <begin position="1"/>
        <end position="23"/>
    </location>
</feature>
<organism evidence="2 3">
    <name type="scientific">Lentzea jiangxiensis</name>
    <dbReference type="NCBI Taxonomy" id="641025"/>
    <lineage>
        <taxon>Bacteria</taxon>
        <taxon>Bacillati</taxon>
        <taxon>Actinomycetota</taxon>
        <taxon>Actinomycetes</taxon>
        <taxon>Pseudonocardiales</taxon>
        <taxon>Pseudonocardiaceae</taxon>
        <taxon>Lentzea</taxon>
    </lineage>
</organism>
<accession>A0A1H0SQZ8</accession>
<dbReference type="Proteomes" id="UP000199691">
    <property type="component" value="Unassembled WGS sequence"/>
</dbReference>
<gene>
    <name evidence="2" type="ORF">SAMN05421507_108189</name>
</gene>
<evidence type="ECO:0000256" key="1">
    <source>
        <dbReference type="SAM" id="SignalP"/>
    </source>
</evidence>
<proteinExistence type="predicted"/>
<sequence>MRVTFLVAAAAVAQLIGVPVAAASDVHRPSIAFDYSAGENPEDLSFNRTGP</sequence>
<dbReference type="RefSeq" id="WP_176959906.1">
    <property type="nucleotide sequence ID" value="NZ_FNIX01000008.1"/>
</dbReference>